<dbReference type="GO" id="GO:0016209">
    <property type="term" value="F:antioxidant activity"/>
    <property type="evidence" value="ECO:0007669"/>
    <property type="project" value="InterPro"/>
</dbReference>
<accession>A0AAE3NBM5</accession>
<evidence type="ECO:0000256" key="1">
    <source>
        <dbReference type="ARBA" id="ARBA00023284"/>
    </source>
</evidence>
<dbReference type="InterPro" id="IPR050553">
    <property type="entry name" value="Thioredoxin_ResA/DsbE_sf"/>
</dbReference>
<dbReference type="PANTHER" id="PTHR42852:SF13">
    <property type="entry name" value="PROTEIN DIPZ"/>
    <property type="match status" value="1"/>
</dbReference>
<dbReference type="InterPro" id="IPR013766">
    <property type="entry name" value="Thioredoxin_domain"/>
</dbReference>
<evidence type="ECO:0000259" key="3">
    <source>
        <dbReference type="PROSITE" id="PS51352"/>
    </source>
</evidence>
<dbReference type="PROSITE" id="PS51352">
    <property type="entry name" value="THIOREDOXIN_2"/>
    <property type="match status" value="1"/>
</dbReference>
<name>A0AAE3NBM5_9BURK</name>
<evidence type="ECO:0000256" key="2">
    <source>
        <dbReference type="SAM" id="SignalP"/>
    </source>
</evidence>
<dbReference type="PROSITE" id="PS00194">
    <property type="entry name" value="THIOREDOXIN_1"/>
    <property type="match status" value="1"/>
</dbReference>
<dbReference type="PANTHER" id="PTHR42852">
    <property type="entry name" value="THIOL:DISULFIDE INTERCHANGE PROTEIN DSBE"/>
    <property type="match status" value="1"/>
</dbReference>
<keyword evidence="2" id="KW-0732">Signal</keyword>
<dbReference type="Gene3D" id="3.40.30.10">
    <property type="entry name" value="Glutaredoxin"/>
    <property type="match status" value="1"/>
</dbReference>
<gene>
    <name evidence="4" type="ORF">PGB34_09785</name>
</gene>
<evidence type="ECO:0000313" key="5">
    <source>
        <dbReference type="Proteomes" id="UP001212602"/>
    </source>
</evidence>
<proteinExistence type="predicted"/>
<sequence length="182" mass="19799">MHAAAGAWPRRRLLLQAAGACLWVPGAAGAAGADEDTRLDPWPWRPPGQPVLHARTLEGQPRTLADFAGRPLIVNLWASWCAPCLDEMPALDALARELAPQGWAFIALNHGEMPERVRRFAQELGLAGPVLLDREQATLPAWGGRSLPATFIFDAQGRPRRRAQGARDWRSPALRSALLALG</sequence>
<dbReference type="CDD" id="cd02966">
    <property type="entry name" value="TlpA_like_family"/>
    <property type="match status" value="1"/>
</dbReference>
<comment type="caution">
    <text evidence="4">The sequence shown here is derived from an EMBL/GenBank/DDBJ whole genome shotgun (WGS) entry which is preliminary data.</text>
</comment>
<protein>
    <submittedName>
        <fullName evidence="4">TlpA disulfide reductase family protein</fullName>
    </submittedName>
</protein>
<organism evidence="4 5">
    <name type="scientific">Xenophilus arseniciresistens</name>
    <dbReference type="NCBI Taxonomy" id="1283306"/>
    <lineage>
        <taxon>Bacteria</taxon>
        <taxon>Pseudomonadati</taxon>
        <taxon>Pseudomonadota</taxon>
        <taxon>Betaproteobacteria</taxon>
        <taxon>Burkholderiales</taxon>
        <taxon>Comamonadaceae</taxon>
        <taxon>Xenophilus</taxon>
    </lineage>
</organism>
<keyword evidence="5" id="KW-1185">Reference proteome</keyword>
<dbReference type="EMBL" id="JAQIPB010000003">
    <property type="protein sequence ID" value="MDA7416654.1"/>
    <property type="molecule type" value="Genomic_DNA"/>
</dbReference>
<dbReference type="RefSeq" id="WP_271427891.1">
    <property type="nucleotide sequence ID" value="NZ_JAQIPB010000003.1"/>
</dbReference>
<dbReference type="InterPro" id="IPR036249">
    <property type="entry name" value="Thioredoxin-like_sf"/>
</dbReference>
<dbReference type="Proteomes" id="UP001212602">
    <property type="component" value="Unassembled WGS sequence"/>
</dbReference>
<feature type="domain" description="Thioredoxin" evidence="3">
    <location>
        <begin position="43"/>
        <end position="182"/>
    </location>
</feature>
<feature type="chain" id="PRO_5042008506" evidence="2">
    <location>
        <begin position="31"/>
        <end position="182"/>
    </location>
</feature>
<feature type="signal peptide" evidence="2">
    <location>
        <begin position="1"/>
        <end position="30"/>
    </location>
</feature>
<keyword evidence="1" id="KW-0676">Redox-active center</keyword>
<dbReference type="Pfam" id="PF00578">
    <property type="entry name" value="AhpC-TSA"/>
    <property type="match status" value="1"/>
</dbReference>
<dbReference type="GO" id="GO:0015036">
    <property type="term" value="F:disulfide oxidoreductase activity"/>
    <property type="evidence" value="ECO:0007669"/>
    <property type="project" value="UniProtKB-ARBA"/>
</dbReference>
<reference evidence="4" key="1">
    <citation type="submission" date="2023-01" db="EMBL/GenBank/DDBJ databases">
        <title>Xenophilus mangrovi sp. nov., isolated from soil of Mangrove nature reserve.</title>
        <authorList>
            <person name="Xu S."/>
            <person name="Liu Z."/>
            <person name="Xu Y."/>
        </authorList>
    </citation>
    <scope>NUCLEOTIDE SEQUENCE</scope>
    <source>
        <strain evidence="4">YW8</strain>
    </source>
</reference>
<dbReference type="SUPFAM" id="SSF52833">
    <property type="entry name" value="Thioredoxin-like"/>
    <property type="match status" value="1"/>
</dbReference>
<evidence type="ECO:0000313" key="4">
    <source>
        <dbReference type="EMBL" id="MDA7416654.1"/>
    </source>
</evidence>
<dbReference type="InterPro" id="IPR017937">
    <property type="entry name" value="Thioredoxin_CS"/>
</dbReference>
<dbReference type="AlphaFoldDB" id="A0AAE3NBM5"/>
<dbReference type="InterPro" id="IPR000866">
    <property type="entry name" value="AhpC/TSA"/>
</dbReference>